<evidence type="ECO:0000313" key="2">
    <source>
        <dbReference type="Proteomes" id="UP000305709"/>
    </source>
</evidence>
<dbReference type="PROSITE" id="PS00330">
    <property type="entry name" value="HEMOLYSIN_CALCIUM"/>
    <property type="match status" value="1"/>
</dbReference>
<accession>A0A5C4NB66</accession>
<comment type="caution">
    <text evidence="1">The sequence shown here is derived from an EMBL/GenBank/DDBJ whole genome shotgun (WGS) entry which is preliminary data.</text>
</comment>
<organism evidence="1 2">
    <name type="scientific">Rubellimicrobium roseum</name>
    <dbReference type="NCBI Taxonomy" id="687525"/>
    <lineage>
        <taxon>Bacteria</taxon>
        <taxon>Pseudomonadati</taxon>
        <taxon>Pseudomonadota</taxon>
        <taxon>Alphaproteobacteria</taxon>
        <taxon>Rhodobacterales</taxon>
        <taxon>Roseobacteraceae</taxon>
        <taxon>Rubellimicrobium</taxon>
    </lineage>
</organism>
<gene>
    <name evidence="1" type="ORF">FHG71_17095</name>
</gene>
<evidence type="ECO:0000313" key="1">
    <source>
        <dbReference type="EMBL" id="TNC65983.1"/>
    </source>
</evidence>
<dbReference type="Proteomes" id="UP000305709">
    <property type="component" value="Unassembled WGS sequence"/>
</dbReference>
<dbReference type="InterPro" id="IPR001343">
    <property type="entry name" value="Hemolysn_Ca-bd"/>
</dbReference>
<dbReference type="AlphaFoldDB" id="A0A5C4NB66"/>
<dbReference type="GO" id="GO:0005509">
    <property type="term" value="F:calcium ion binding"/>
    <property type="evidence" value="ECO:0007669"/>
    <property type="project" value="InterPro"/>
</dbReference>
<dbReference type="Pfam" id="PF00353">
    <property type="entry name" value="HemolysinCabind"/>
    <property type="match status" value="1"/>
</dbReference>
<dbReference type="EMBL" id="VDFV01000035">
    <property type="protein sequence ID" value="TNC65983.1"/>
    <property type="molecule type" value="Genomic_DNA"/>
</dbReference>
<name>A0A5C4NB66_9RHOB</name>
<dbReference type="InterPro" id="IPR018511">
    <property type="entry name" value="Hemolysin-typ_Ca-bd_CS"/>
</dbReference>
<dbReference type="PRINTS" id="PR00313">
    <property type="entry name" value="CABNDNGRPT"/>
</dbReference>
<dbReference type="InterPro" id="IPR011049">
    <property type="entry name" value="Serralysin-like_metalloprot_C"/>
</dbReference>
<keyword evidence="2" id="KW-1185">Reference proteome</keyword>
<sequence length="305" mass="32278">MAKVWANSAFNFDKYNLAAFIEDHDANGVERRFDFPTTVHGVTYDSRYDFTYYGGTVTIAGDDLLFIDEGEYEDNPIVEGTVRALAGPVTGDGSNANTGFEGLSVPLMDLFMSAFGQTDQLRALLGRELSGADRFDLSSSADLARGFGGNDVMNGKGGSDRLFGDAGDDKLFGGAGADRLMAGKGKDLLVGAAGKDVLIGGTDSAADTFDFNSRSDSGTGTARDVIQNFTTKADDIDLRDIDARGGTDPDDAFAWHNQTAAKNAVWWTKAGDDVVLHADVTGDAKADFQIMLDGVSSLGQGDVLL</sequence>
<dbReference type="Gene3D" id="2.150.10.10">
    <property type="entry name" value="Serralysin-like metalloprotease, C-terminal"/>
    <property type="match status" value="1"/>
</dbReference>
<dbReference type="SUPFAM" id="SSF51120">
    <property type="entry name" value="beta-Roll"/>
    <property type="match status" value="1"/>
</dbReference>
<protein>
    <submittedName>
        <fullName evidence="1">Uncharacterized protein</fullName>
    </submittedName>
</protein>
<proteinExistence type="predicted"/>
<dbReference type="RefSeq" id="WP_139082912.1">
    <property type="nucleotide sequence ID" value="NZ_VDFV01000035.1"/>
</dbReference>
<dbReference type="OrthoDB" id="7793891at2"/>
<reference evidence="1 2" key="1">
    <citation type="submission" date="2019-06" db="EMBL/GenBank/DDBJ databases">
        <authorList>
            <person name="Jiang L."/>
        </authorList>
    </citation>
    <scope>NUCLEOTIDE SEQUENCE [LARGE SCALE GENOMIC DNA]</scope>
    <source>
        <strain evidence="1 2">YIM 48858</strain>
    </source>
</reference>